<feature type="domain" description="Glycosyltransferase 2-like" evidence="9">
    <location>
        <begin position="8"/>
        <end position="168"/>
    </location>
</feature>
<evidence type="ECO:0000256" key="8">
    <source>
        <dbReference type="SAM" id="Phobius"/>
    </source>
</evidence>
<dbReference type="CDD" id="cd04187">
    <property type="entry name" value="DPM1_like_bac"/>
    <property type="match status" value="1"/>
</dbReference>
<keyword evidence="7 8" id="KW-0472">Membrane</keyword>
<dbReference type="Pfam" id="PF00535">
    <property type="entry name" value="Glycos_transf_2"/>
    <property type="match status" value="1"/>
</dbReference>
<dbReference type="PANTHER" id="PTHR48090:SF3">
    <property type="entry name" value="UNDECAPRENYL-PHOSPHATE 4-DEOXY-4-FORMAMIDO-L-ARABINOSE TRANSFERASE"/>
    <property type="match status" value="1"/>
</dbReference>
<name>A0ABM9ANT1_9BACT</name>
<evidence type="ECO:0000256" key="2">
    <source>
        <dbReference type="ARBA" id="ARBA00022676"/>
    </source>
</evidence>
<gene>
    <name evidence="10" type="primary">arnC_1</name>
    <name evidence="10" type="ORF">EMA8858_01026</name>
</gene>
<evidence type="ECO:0000256" key="3">
    <source>
        <dbReference type="ARBA" id="ARBA00022679"/>
    </source>
</evidence>
<comment type="caution">
    <text evidence="10">The sequence shown here is derived from an EMBL/GenBank/DDBJ whole genome shotgun (WGS) entry which is preliminary data.</text>
</comment>
<feature type="transmembrane region" description="Helical" evidence="8">
    <location>
        <begin position="261"/>
        <end position="280"/>
    </location>
</feature>
<keyword evidence="3 10" id="KW-0808">Transferase</keyword>
<keyword evidence="11" id="KW-1185">Reference proteome</keyword>
<dbReference type="RefSeq" id="WP_238805106.1">
    <property type="nucleotide sequence ID" value="NZ_CAKLPY010000001.1"/>
</dbReference>
<evidence type="ECO:0000256" key="7">
    <source>
        <dbReference type="ARBA" id="ARBA00023136"/>
    </source>
</evidence>
<dbReference type="InterPro" id="IPR050256">
    <property type="entry name" value="Glycosyltransferase_2"/>
</dbReference>
<evidence type="ECO:0000313" key="10">
    <source>
        <dbReference type="EMBL" id="CAH0994913.1"/>
    </source>
</evidence>
<evidence type="ECO:0000256" key="5">
    <source>
        <dbReference type="ARBA" id="ARBA00022985"/>
    </source>
</evidence>
<reference evidence="10" key="1">
    <citation type="submission" date="2021-12" db="EMBL/GenBank/DDBJ databases">
        <authorList>
            <person name="Rodrigo-Torres L."/>
            <person name="Arahal R. D."/>
            <person name="Lucena T."/>
        </authorList>
    </citation>
    <scope>NUCLEOTIDE SEQUENCE</scope>
    <source>
        <strain evidence="10">CECT 8858</strain>
    </source>
</reference>
<dbReference type="PANTHER" id="PTHR48090">
    <property type="entry name" value="UNDECAPRENYL-PHOSPHATE 4-DEOXY-4-FORMAMIDO-L-ARABINOSE TRANSFERASE-RELATED"/>
    <property type="match status" value="1"/>
</dbReference>
<evidence type="ECO:0000256" key="4">
    <source>
        <dbReference type="ARBA" id="ARBA00022692"/>
    </source>
</evidence>
<dbReference type="GO" id="GO:0099621">
    <property type="term" value="F:undecaprenyl-phosphate 4-deoxy-4-formamido-L-arabinose transferase activity"/>
    <property type="evidence" value="ECO:0007669"/>
    <property type="project" value="UniProtKB-EC"/>
</dbReference>
<evidence type="ECO:0000313" key="11">
    <source>
        <dbReference type="Proteomes" id="UP000837932"/>
    </source>
</evidence>
<keyword evidence="1" id="KW-1003">Cell membrane</keyword>
<keyword evidence="4 8" id="KW-0812">Transmembrane</keyword>
<evidence type="ECO:0000259" key="9">
    <source>
        <dbReference type="Pfam" id="PF00535"/>
    </source>
</evidence>
<evidence type="ECO:0000256" key="1">
    <source>
        <dbReference type="ARBA" id="ARBA00022475"/>
    </source>
</evidence>
<dbReference type="EMBL" id="CAKLPY010000001">
    <property type="protein sequence ID" value="CAH0994913.1"/>
    <property type="molecule type" value="Genomic_DNA"/>
</dbReference>
<dbReference type="EC" id="2.4.2.53" evidence="10"/>
<keyword evidence="2 10" id="KW-0328">Glycosyltransferase</keyword>
<protein>
    <submittedName>
        <fullName evidence="10">Undecaprenyl-phosphate 4-deoxy-4-formamido-L-arabinose transferase</fullName>
        <ecNumber evidence="10">2.4.2.53</ecNumber>
    </submittedName>
</protein>
<accession>A0ABM9ANT1</accession>
<dbReference type="InterPro" id="IPR001173">
    <property type="entry name" value="Glyco_trans_2-like"/>
</dbReference>
<proteinExistence type="predicted"/>
<dbReference type="Proteomes" id="UP000837932">
    <property type="component" value="Unassembled WGS sequence"/>
</dbReference>
<keyword evidence="6 8" id="KW-1133">Transmembrane helix</keyword>
<dbReference type="SUPFAM" id="SSF53448">
    <property type="entry name" value="Nucleotide-diphospho-sugar transferases"/>
    <property type="match status" value="1"/>
</dbReference>
<feature type="transmembrane region" description="Helical" evidence="8">
    <location>
        <begin position="232"/>
        <end position="254"/>
    </location>
</feature>
<sequence>MDSSKLLSVVIPVYKGAKTIAKLVENLELELSDYDFEIVLVNDGSPDDSEKACLEIAKRSTKVKFYSLRKNFGEFNAVMCGLNHTEGAFVVIIDDDFQNPPSEILKLLEKSQEKNYDVVYSYYVKKKHSIFRNFGSWLVNRLTTSLLQKPADLYLSSFKLIKQEVVKEIIKYKGPYPYIDALIFRVTNNIGKTQVQHSERMEGESNYTLKRLITLFMTILFGYSLLPVRIILTLGITLVLLSILLLFLYMFNFIPDWRLSMFIFFGGIQLTSLGVIGEYISKSFLSQNQTPQYVEK</sequence>
<organism evidence="10 11">
    <name type="scientific">Emticicia aquatica</name>
    <dbReference type="NCBI Taxonomy" id="1681835"/>
    <lineage>
        <taxon>Bacteria</taxon>
        <taxon>Pseudomonadati</taxon>
        <taxon>Bacteroidota</taxon>
        <taxon>Cytophagia</taxon>
        <taxon>Cytophagales</taxon>
        <taxon>Leadbetterellaceae</taxon>
        <taxon>Emticicia</taxon>
    </lineage>
</organism>
<evidence type="ECO:0000256" key="6">
    <source>
        <dbReference type="ARBA" id="ARBA00022989"/>
    </source>
</evidence>
<dbReference type="Gene3D" id="3.90.550.10">
    <property type="entry name" value="Spore Coat Polysaccharide Biosynthesis Protein SpsA, Chain A"/>
    <property type="match status" value="1"/>
</dbReference>
<dbReference type="InterPro" id="IPR029044">
    <property type="entry name" value="Nucleotide-diphossugar_trans"/>
</dbReference>
<keyword evidence="5" id="KW-0448">Lipopolysaccharide biosynthesis</keyword>